<evidence type="ECO:0000313" key="7">
    <source>
        <dbReference type="Proteomes" id="UP000248924"/>
    </source>
</evidence>
<sequence length="601" mass="65182">MSNPFATPHVHPGSRRPTGNRPGPGSCGDPQGMADRAQRFARRTAKEDDMRVYGRVGRLVALSAAAGLLAAAAGCSGTTSSGDGDRKTFVFGASDDPKTLDPAYVSDGESFRVIFQVYETLVALKPGTTDVVPSLATDWTVSDDGLTYTFNLAKDVTFHDGEPFNAKAVCYNFDRWYNFKGPQQNGDISYYWQTIFGGFATQDTESAPKTSRYAACEATEDSVATLRLTQPSSALLSGLVLPAFAIASPKAIADGGTDLTVSGDSIAYSGGFGTKVVAGTGPFKFVSWERGERLILEANPNYREGRPALDEIIFRPIADATARMQALQAGEIDAYEGVAAADIEAVRSVGQVVERPAFNVGYVGMNQKVPLLKNQKIRQAIAHALNRQGLLSAAYPEGAEVANQFLPPSQWGYNPGIAGYEYNPDRAKQLIAESGEKDLKLEFWYPANVSRPYMPNPQAVYESFAADLEKVGFTIVPKTVPWTPDYLQGIQGDGKGQLFLLGWSGDYADPDNFVGTFFRETTPQFNLTDPGIQGLLNKALAETDQATRQKQYEEANQLIFDYIPGVPFVHNRPLLALGKNVVGYQPSPVSLEYFKIVNIEG</sequence>
<dbReference type="InterPro" id="IPR039424">
    <property type="entry name" value="SBP_5"/>
</dbReference>
<evidence type="ECO:0000313" key="6">
    <source>
        <dbReference type="EMBL" id="PZG17272.1"/>
    </source>
</evidence>
<reference evidence="6 7" key="1">
    <citation type="submission" date="2018-01" db="EMBL/GenBank/DDBJ databases">
        <title>Draft genome sequence of Jishengella sp. NA12.</title>
        <authorList>
            <person name="Sahin N."/>
            <person name="Ay H."/>
            <person name="Saygin H."/>
        </authorList>
    </citation>
    <scope>NUCLEOTIDE SEQUENCE [LARGE SCALE GENOMIC DNA]</scope>
    <source>
        <strain evidence="6 7">NA12</strain>
    </source>
</reference>
<evidence type="ECO:0000256" key="2">
    <source>
        <dbReference type="ARBA" id="ARBA00022448"/>
    </source>
</evidence>
<dbReference type="Proteomes" id="UP000248924">
    <property type="component" value="Unassembled WGS sequence"/>
</dbReference>
<dbReference type="GO" id="GO:0043190">
    <property type="term" value="C:ATP-binding cassette (ABC) transporter complex"/>
    <property type="evidence" value="ECO:0007669"/>
    <property type="project" value="InterPro"/>
</dbReference>
<dbReference type="PANTHER" id="PTHR30290:SF9">
    <property type="entry name" value="OLIGOPEPTIDE-BINDING PROTEIN APPA"/>
    <property type="match status" value="1"/>
</dbReference>
<accession>A0A2W2DZZ6</accession>
<comment type="caution">
    <text evidence="6">The sequence shown here is derived from an EMBL/GenBank/DDBJ whole genome shotgun (WGS) entry which is preliminary data.</text>
</comment>
<keyword evidence="3" id="KW-0732">Signal</keyword>
<protein>
    <submittedName>
        <fullName evidence="6">ABC transporter substrate-binding protein</fullName>
    </submittedName>
</protein>
<dbReference type="Gene3D" id="3.90.76.10">
    <property type="entry name" value="Dipeptide-binding Protein, Domain 1"/>
    <property type="match status" value="1"/>
</dbReference>
<dbReference type="GO" id="GO:0042597">
    <property type="term" value="C:periplasmic space"/>
    <property type="evidence" value="ECO:0007669"/>
    <property type="project" value="UniProtKB-ARBA"/>
</dbReference>
<dbReference type="PANTHER" id="PTHR30290">
    <property type="entry name" value="PERIPLASMIC BINDING COMPONENT OF ABC TRANSPORTER"/>
    <property type="match status" value="1"/>
</dbReference>
<dbReference type="SUPFAM" id="SSF53850">
    <property type="entry name" value="Periplasmic binding protein-like II"/>
    <property type="match status" value="1"/>
</dbReference>
<dbReference type="GO" id="GO:1904680">
    <property type="term" value="F:peptide transmembrane transporter activity"/>
    <property type="evidence" value="ECO:0007669"/>
    <property type="project" value="TreeGrafter"/>
</dbReference>
<comment type="similarity">
    <text evidence="1">Belongs to the bacterial solute-binding protein 5 family.</text>
</comment>
<dbReference type="InterPro" id="IPR000914">
    <property type="entry name" value="SBP_5_dom"/>
</dbReference>
<evidence type="ECO:0000256" key="3">
    <source>
        <dbReference type="ARBA" id="ARBA00022729"/>
    </source>
</evidence>
<dbReference type="InterPro" id="IPR030678">
    <property type="entry name" value="Peptide/Ni-bd"/>
</dbReference>
<feature type="region of interest" description="Disordered" evidence="4">
    <location>
        <begin position="1"/>
        <end position="36"/>
    </location>
</feature>
<evidence type="ECO:0000256" key="1">
    <source>
        <dbReference type="ARBA" id="ARBA00005695"/>
    </source>
</evidence>
<feature type="domain" description="Solute-binding protein family 5" evidence="5">
    <location>
        <begin position="131"/>
        <end position="521"/>
    </location>
</feature>
<keyword evidence="7" id="KW-1185">Reference proteome</keyword>
<proteinExistence type="inferred from homology"/>
<dbReference type="GO" id="GO:0015833">
    <property type="term" value="P:peptide transport"/>
    <property type="evidence" value="ECO:0007669"/>
    <property type="project" value="TreeGrafter"/>
</dbReference>
<dbReference type="Pfam" id="PF00496">
    <property type="entry name" value="SBP_bac_5"/>
    <property type="match status" value="1"/>
</dbReference>
<dbReference type="PIRSF" id="PIRSF002741">
    <property type="entry name" value="MppA"/>
    <property type="match status" value="1"/>
</dbReference>
<evidence type="ECO:0000256" key="4">
    <source>
        <dbReference type="SAM" id="MobiDB-lite"/>
    </source>
</evidence>
<dbReference type="CDD" id="cd08493">
    <property type="entry name" value="PBP2_DppA_like"/>
    <property type="match status" value="1"/>
</dbReference>
<evidence type="ECO:0000259" key="5">
    <source>
        <dbReference type="Pfam" id="PF00496"/>
    </source>
</evidence>
<organism evidence="6 7">
    <name type="scientific">Micromonospora craterilacus</name>
    <dbReference type="NCBI Taxonomy" id="1655439"/>
    <lineage>
        <taxon>Bacteria</taxon>
        <taxon>Bacillati</taxon>
        <taxon>Actinomycetota</taxon>
        <taxon>Actinomycetes</taxon>
        <taxon>Micromonosporales</taxon>
        <taxon>Micromonosporaceae</taxon>
        <taxon>Micromonospora</taxon>
    </lineage>
</organism>
<dbReference type="Gene3D" id="3.40.190.10">
    <property type="entry name" value="Periplasmic binding protein-like II"/>
    <property type="match status" value="1"/>
</dbReference>
<keyword evidence="2" id="KW-0813">Transport</keyword>
<dbReference type="EMBL" id="POTY01000090">
    <property type="protein sequence ID" value="PZG17272.1"/>
    <property type="molecule type" value="Genomic_DNA"/>
</dbReference>
<name>A0A2W2DZZ6_9ACTN</name>
<gene>
    <name evidence="6" type="ORF">C1I95_15865</name>
</gene>
<dbReference type="AlphaFoldDB" id="A0A2W2DZZ6"/>
<dbReference type="Gene3D" id="3.10.105.10">
    <property type="entry name" value="Dipeptide-binding Protein, Domain 3"/>
    <property type="match status" value="1"/>
</dbReference>